<feature type="chain" id="PRO_5008584299" evidence="1">
    <location>
        <begin position="31"/>
        <end position="123"/>
    </location>
</feature>
<feature type="non-terminal residue" evidence="2">
    <location>
        <position position="1"/>
    </location>
</feature>
<dbReference type="AlphaFoldDB" id="A0A1B6HD52"/>
<organism evidence="2">
    <name type="scientific">Homalodisca liturata</name>
    <dbReference type="NCBI Taxonomy" id="320908"/>
    <lineage>
        <taxon>Eukaryota</taxon>
        <taxon>Metazoa</taxon>
        <taxon>Ecdysozoa</taxon>
        <taxon>Arthropoda</taxon>
        <taxon>Hexapoda</taxon>
        <taxon>Insecta</taxon>
        <taxon>Pterygota</taxon>
        <taxon>Neoptera</taxon>
        <taxon>Paraneoptera</taxon>
        <taxon>Hemiptera</taxon>
        <taxon>Auchenorrhyncha</taxon>
        <taxon>Membracoidea</taxon>
        <taxon>Cicadellidae</taxon>
        <taxon>Cicadellinae</taxon>
        <taxon>Proconiini</taxon>
        <taxon>Homalodisca</taxon>
    </lineage>
</organism>
<proteinExistence type="predicted"/>
<gene>
    <name evidence="2" type="ORF">g.4139</name>
</gene>
<keyword evidence="1" id="KW-0732">Signal</keyword>
<evidence type="ECO:0000256" key="1">
    <source>
        <dbReference type="SAM" id="SignalP"/>
    </source>
</evidence>
<accession>A0A1B6HD52</accession>
<name>A0A1B6HD52_9HEMI</name>
<sequence>RHAVTVAMAHPATSLSLLLLLLVSLSKISGSQEYQDDSGEGEVSNDIPIIANDKRASNLGNRLMCQLDSRNCGAFNLGKKFIGYGWLRSMESRQRRTPYYIANYRPHESLRDNNVYWLKSYRY</sequence>
<protein>
    <submittedName>
        <fullName evidence="2">Uncharacterized protein</fullName>
    </submittedName>
</protein>
<feature type="signal peptide" evidence="1">
    <location>
        <begin position="1"/>
        <end position="30"/>
    </location>
</feature>
<dbReference type="EMBL" id="GECU01035090">
    <property type="protein sequence ID" value="JAS72616.1"/>
    <property type="molecule type" value="Transcribed_RNA"/>
</dbReference>
<reference evidence="2" key="1">
    <citation type="submission" date="2015-11" db="EMBL/GenBank/DDBJ databases">
        <title>De novo transcriptome assembly of four potential Pierce s Disease insect vectors from Arizona vineyards.</title>
        <authorList>
            <person name="Tassone E.E."/>
        </authorList>
    </citation>
    <scope>NUCLEOTIDE SEQUENCE</scope>
</reference>
<evidence type="ECO:0000313" key="2">
    <source>
        <dbReference type="EMBL" id="JAS72616.1"/>
    </source>
</evidence>